<proteinExistence type="predicted"/>
<dbReference type="Proteomes" id="UP000324241">
    <property type="component" value="Unassembled WGS sequence"/>
</dbReference>
<reference evidence="2 3" key="1">
    <citation type="submission" date="2019-03" db="EMBL/GenBank/DDBJ databases">
        <title>The genome sequence of a newly discovered highly antifungal drug resistant Aspergillus species, Aspergillus tanneri NIH 1004.</title>
        <authorList>
            <person name="Mounaud S."/>
            <person name="Singh I."/>
            <person name="Joardar V."/>
            <person name="Pakala S."/>
            <person name="Pakala S."/>
            <person name="Venepally P."/>
            <person name="Hoover J."/>
            <person name="Nierman W."/>
            <person name="Chung J."/>
            <person name="Losada L."/>
        </authorList>
    </citation>
    <scope>NUCLEOTIDE SEQUENCE [LARGE SCALE GENOMIC DNA]</scope>
    <source>
        <strain evidence="2 3">NIH1004</strain>
    </source>
</reference>
<reference evidence="1 4" key="2">
    <citation type="submission" date="2019-08" db="EMBL/GenBank/DDBJ databases">
        <title>The genome sequence of a newly discovered highly antifungal drug resistant Aspergillus species, Aspergillus tanneri NIH 1004.</title>
        <authorList>
            <person name="Mounaud S."/>
            <person name="Singh I."/>
            <person name="Joardar V."/>
            <person name="Pakala S."/>
            <person name="Pakala S."/>
            <person name="Venepally P."/>
            <person name="Chung J.K."/>
            <person name="Losada L."/>
            <person name="Nierman W.C."/>
        </authorList>
    </citation>
    <scope>NUCLEOTIDE SEQUENCE [LARGE SCALE GENOMIC DNA]</scope>
    <source>
        <strain evidence="1 4">NIH1004</strain>
    </source>
</reference>
<keyword evidence="3" id="KW-1185">Reference proteome</keyword>
<name>A0A4S3JIU3_9EURO</name>
<evidence type="ECO:0000313" key="3">
    <source>
        <dbReference type="Proteomes" id="UP000308092"/>
    </source>
</evidence>
<gene>
    <name evidence="1" type="ORF">ATNIH1004_006099</name>
    <name evidence="2" type="ORF">EYZ11_006075</name>
</gene>
<evidence type="ECO:0000313" key="4">
    <source>
        <dbReference type="Proteomes" id="UP000324241"/>
    </source>
</evidence>
<dbReference type="VEuPathDB" id="FungiDB:EYZ11_006075"/>
<organism evidence="2 3">
    <name type="scientific">Aspergillus tanneri</name>
    <dbReference type="NCBI Taxonomy" id="1220188"/>
    <lineage>
        <taxon>Eukaryota</taxon>
        <taxon>Fungi</taxon>
        <taxon>Dikarya</taxon>
        <taxon>Ascomycota</taxon>
        <taxon>Pezizomycotina</taxon>
        <taxon>Eurotiomycetes</taxon>
        <taxon>Eurotiomycetidae</taxon>
        <taxon>Eurotiales</taxon>
        <taxon>Aspergillaceae</taxon>
        <taxon>Aspergillus</taxon>
        <taxon>Aspergillus subgen. Circumdati</taxon>
    </lineage>
</organism>
<evidence type="ECO:0008006" key="5">
    <source>
        <dbReference type="Google" id="ProtNLM"/>
    </source>
</evidence>
<dbReference type="Proteomes" id="UP000308092">
    <property type="component" value="Unassembled WGS sequence"/>
</dbReference>
<protein>
    <recommendedName>
        <fullName evidence="5">Lactate/malate dehydrogenase N-terminal domain-containing protein</fullName>
    </recommendedName>
</protein>
<comment type="caution">
    <text evidence="2">The sequence shown here is derived from an EMBL/GenBank/DDBJ whole genome shotgun (WGS) entry which is preliminary data.</text>
</comment>
<dbReference type="OrthoDB" id="10268090at2759"/>
<dbReference type="EMBL" id="QUQM01000004">
    <property type="protein sequence ID" value="KAA8647406.1"/>
    <property type="molecule type" value="Genomic_DNA"/>
</dbReference>
<sequence>MNPIRIIGAAGETCRVVIQRLIPAISNPLVLADINLPAVEYLIANFPSGRAVPLHLTLHDCSALLDTMHSPGLLVCAVGLRNGHPAMVTKRKPAVGAGAGAGNGGFLMKSMTSITGT</sequence>
<dbReference type="GeneID" id="54328801"/>
<evidence type="ECO:0000313" key="1">
    <source>
        <dbReference type="EMBL" id="KAA8647406.1"/>
    </source>
</evidence>
<accession>A0A4S3JIU3</accession>
<dbReference type="RefSeq" id="XP_033426767.1">
    <property type="nucleotide sequence ID" value="XM_033570735.1"/>
</dbReference>
<dbReference type="EMBL" id="SOSA01000207">
    <property type="protein sequence ID" value="THC94438.1"/>
    <property type="molecule type" value="Genomic_DNA"/>
</dbReference>
<evidence type="ECO:0000313" key="2">
    <source>
        <dbReference type="EMBL" id="THC94438.1"/>
    </source>
</evidence>
<dbReference type="AlphaFoldDB" id="A0A4S3JIU3"/>